<comment type="caution">
    <text evidence="3">The sequence shown here is derived from an EMBL/GenBank/DDBJ whole genome shotgun (WGS) entry which is preliminary data.</text>
</comment>
<dbReference type="AlphaFoldDB" id="A0AA39M314"/>
<evidence type="ECO:0000256" key="1">
    <source>
        <dbReference type="SAM" id="MobiDB-lite"/>
    </source>
</evidence>
<dbReference type="Proteomes" id="UP001175271">
    <property type="component" value="Unassembled WGS sequence"/>
</dbReference>
<gene>
    <name evidence="3" type="ORF">QR680_013739</name>
</gene>
<feature type="signal peptide" evidence="2">
    <location>
        <begin position="1"/>
        <end position="21"/>
    </location>
</feature>
<keyword evidence="4" id="KW-1185">Reference proteome</keyword>
<evidence type="ECO:0000313" key="3">
    <source>
        <dbReference type="EMBL" id="KAK0418729.1"/>
    </source>
</evidence>
<reference evidence="3" key="1">
    <citation type="submission" date="2023-06" db="EMBL/GenBank/DDBJ databases">
        <title>Genomic analysis of the entomopathogenic nematode Steinernema hermaphroditum.</title>
        <authorList>
            <person name="Schwarz E.M."/>
            <person name="Heppert J.K."/>
            <person name="Baniya A."/>
            <person name="Schwartz H.T."/>
            <person name="Tan C.-H."/>
            <person name="Antoshechkin I."/>
            <person name="Sternberg P.W."/>
            <person name="Goodrich-Blair H."/>
            <person name="Dillman A.R."/>
        </authorList>
    </citation>
    <scope>NUCLEOTIDE SEQUENCE</scope>
    <source>
        <strain evidence="3">PS9179</strain>
        <tissue evidence="3">Whole animal</tissue>
    </source>
</reference>
<organism evidence="3 4">
    <name type="scientific">Steinernema hermaphroditum</name>
    <dbReference type="NCBI Taxonomy" id="289476"/>
    <lineage>
        <taxon>Eukaryota</taxon>
        <taxon>Metazoa</taxon>
        <taxon>Ecdysozoa</taxon>
        <taxon>Nematoda</taxon>
        <taxon>Chromadorea</taxon>
        <taxon>Rhabditida</taxon>
        <taxon>Tylenchina</taxon>
        <taxon>Panagrolaimomorpha</taxon>
        <taxon>Strongyloidoidea</taxon>
        <taxon>Steinernematidae</taxon>
        <taxon>Steinernema</taxon>
    </lineage>
</organism>
<dbReference type="EMBL" id="JAUCMV010000002">
    <property type="protein sequence ID" value="KAK0418729.1"/>
    <property type="molecule type" value="Genomic_DNA"/>
</dbReference>
<sequence>MASALATPTLLSASVLLITAGAPFCKQIFMVRNRDRTDRQECRRCQQLLIESRRLRSRYRRLNAKVRRISNEIIILKTTIEQMREKIRVLRDNNEPPPDDGSNAEEHREG</sequence>
<name>A0AA39M314_9BILA</name>
<evidence type="ECO:0000256" key="2">
    <source>
        <dbReference type="SAM" id="SignalP"/>
    </source>
</evidence>
<protein>
    <recommendedName>
        <fullName evidence="5">BZIP domain-containing protein</fullName>
    </recommendedName>
</protein>
<keyword evidence="2" id="KW-0732">Signal</keyword>
<feature type="chain" id="PRO_5041377515" description="BZIP domain-containing protein" evidence="2">
    <location>
        <begin position="22"/>
        <end position="110"/>
    </location>
</feature>
<evidence type="ECO:0008006" key="5">
    <source>
        <dbReference type="Google" id="ProtNLM"/>
    </source>
</evidence>
<accession>A0AA39M314</accession>
<proteinExistence type="predicted"/>
<feature type="region of interest" description="Disordered" evidence="1">
    <location>
        <begin position="88"/>
        <end position="110"/>
    </location>
</feature>
<evidence type="ECO:0000313" key="4">
    <source>
        <dbReference type="Proteomes" id="UP001175271"/>
    </source>
</evidence>